<dbReference type="PANTHER" id="PTHR43612:SF3">
    <property type="entry name" value="TRIFUNCTIONAL ENZYME SUBUNIT ALPHA, MITOCHONDRIAL"/>
    <property type="match status" value="1"/>
</dbReference>
<dbReference type="InterPro" id="IPR036291">
    <property type="entry name" value="NAD(P)-bd_dom_sf"/>
</dbReference>
<dbReference type="GO" id="GO:0016853">
    <property type="term" value="F:isomerase activity"/>
    <property type="evidence" value="ECO:0007669"/>
    <property type="project" value="UniProtKB-KW"/>
</dbReference>
<accession>A0A3B0ZSP1</accession>
<organism evidence="13">
    <name type="scientific">hydrothermal vent metagenome</name>
    <dbReference type="NCBI Taxonomy" id="652676"/>
    <lineage>
        <taxon>unclassified sequences</taxon>
        <taxon>metagenomes</taxon>
        <taxon>ecological metagenomes</taxon>
    </lineage>
</organism>
<dbReference type="Gene3D" id="3.40.50.720">
    <property type="entry name" value="NAD(P)-binding Rossmann-like Domain"/>
    <property type="match status" value="1"/>
</dbReference>
<dbReference type="AlphaFoldDB" id="A0A3B0ZSP1"/>
<name>A0A3B0ZSP1_9ZZZZ</name>
<keyword evidence="5" id="KW-0276">Fatty acid metabolism</keyword>
<dbReference type="InterPro" id="IPR006180">
    <property type="entry name" value="3-OHacyl-CoA_DH_CS"/>
</dbReference>
<dbReference type="EC" id="4.2.1.17" evidence="4"/>
<dbReference type="InterPro" id="IPR029045">
    <property type="entry name" value="ClpP/crotonase-like_dom_sf"/>
</dbReference>
<dbReference type="InterPro" id="IPR001753">
    <property type="entry name" value="Enoyl-CoA_hydra/iso"/>
</dbReference>
<dbReference type="Pfam" id="PF00378">
    <property type="entry name" value="ECH_1"/>
    <property type="match status" value="1"/>
</dbReference>
<evidence type="ECO:0000259" key="12">
    <source>
        <dbReference type="Pfam" id="PF02737"/>
    </source>
</evidence>
<dbReference type="GO" id="GO:0006635">
    <property type="term" value="P:fatty acid beta-oxidation"/>
    <property type="evidence" value="ECO:0007669"/>
    <property type="project" value="UniProtKB-UniPathway"/>
</dbReference>
<dbReference type="EMBL" id="UOFQ01000193">
    <property type="protein sequence ID" value="VAW90462.1"/>
    <property type="molecule type" value="Genomic_DNA"/>
</dbReference>
<dbReference type="GO" id="GO:0016509">
    <property type="term" value="F:long-chain (3S)-3-hydroxyacyl-CoA dehydrogenase (NAD+) activity"/>
    <property type="evidence" value="ECO:0007669"/>
    <property type="project" value="TreeGrafter"/>
</dbReference>
<evidence type="ECO:0000256" key="10">
    <source>
        <dbReference type="ARBA" id="ARBA00023268"/>
    </source>
</evidence>
<gene>
    <name evidence="13" type="ORF">MNBD_GAMMA17-1032</name>
</gene>
<sequence>MTESKHWRTERDADGIAWLHFDMAETSTNVLSVETIAEFDAHLRDIESNPPKGLVILSDKKSGFIAGADIKGFTSMESVEHAAEFMRGMHTVLNRLEAFSFPTVSLIRGFCLGGGMELALATRYRIADEDPQTRLGLPEVRLGIHPGFGGTVRAPRLVGAPTAMDMMLSGRALSARAAKKVGLIDYAVPERQLLRAAKMMIAEAPAPYRPGRLARLSNHPLVRPLLAKYLKRTVAKKANPEHYPAPYAVIDLWSKYFDNPNKMYAEEALSVAKLVVGDTAQNLIRVFFLQEEMKALGRKNKFHADRVHVVGAGVMGGDIAAWCALRGLHVTLQDQSPERIAPAMKRAHALFKKKLRQPRLIQAAMDRLMPDIKGVGVERADVIIEAIFENAEAKQNLYRSLEPRMKPSALLTTNTSSIPLEVLSEVLEDPKRLVGLHFFNPVAQMQLVEIVKGKQTSQSVANQAAAFARQIDRLPLPVKSSPGFLVNRILMPYLLEAVVLESEGVRPELIDKAATDFGMPMGPIELADTVGLDICLAVAETLAESLEVEVPAKLRSMVSRGDLGRKSGKGFYRYSKGKPEKAKCEGESMPADLTDRMMFRMLNESMACLREGVVESGDLLDAGVIFGTGFAPFRGGPMHYIHTSGSQLMKNRIDDLSQKYDGRFEPDAAWGSL</sequence>
<protein>
    <recommendedName>
        <fullName evidence="4">enoyl-CoA hydratase</fullName>
        <ecNumber evidence="4">4.2.1.17</ecNumber>
    </recommendedName>
</protein>
<evidence type="ECO:0000313" key="13">
    <source>
        <dbReference type="EMBL" id="VAW90462.1"/>
    </source>
</evidence>
<keyword evidence="10" id="KW-0511">Multifunctional enzyme</keyword>
<dbReference type="SUPFAM" id="SSF51735">
    <property type="entry name" value="NAD(P)-binding Rossmann-fold domains"/>
    <property type="match status" value="1"/>
</dbReference>
<reference evidence="13" key="1">
    <citation type="submission" date="2018-06" db="EMBL/GenBank/DDBJ databases">
        <authorList>
            <person name="Zhirakovskaya E."/>
        </authorList>
    </citation>
    <scope>NUCLEOTIDE SEQUENCE</scope>
</reference>
<dbReference type="GO" id="GO:0004300">
    <property type="term" value="F:enoyl-CoA hydratase activity"/>
    <property type="evidence" value="ECO:0007669"/>
    <property type="project" value="UniProtKB-EC"/>
</dbReference>
<dbReference type="Pfam" id="PF02737">
    <property type="entry name" value="3HCDH_N"/>
    <property type="match status" value="1"/>
</dbReference>
<dbReference type="InterPro" id="IPR008927">
    <property type="entry name" value="6-PGluconate_DH-like_C_sf"/>
</dbReference>
<evidence type="ECO:0000256" key="1">
    <source>
        <dbReference type="ARBA" id="ARBA00005005"/>
    </source>
</evidence>
<keyword evidence="9 13" id="KW-0456">Lyase</keyword>
<dbReference type="FunFam" id="3.90.226.10:FF:000011">
    <property type="entry name" value="Fatty acid oxidation complex subunit alpha"/>
    <property type="match status" value="1"/>
</dbReference>
<evidence type="ECO:0000256" key="9">
    <source>
        <dbReference type="ARBA" id="ARBA00023239"/>
    </source>
</evidence>
<proteinExistence type="inferred from homology"/>
<dbReference type="FunFam" id="3.40.50.720:FF:000009">
    <property type="entry name" value="Fatty oxidation complex, alpha subunit"/>
    <property type="match status" value="1"/>
</dbReference>
<dbReference type="Gene3D" id="3.90.226.10">
    <property type="entry name" value="2-enoyl-CoA Hydratase, Chain A, domain 1"/>
    <property type="match status" value="1"/>
</dbReference>
<comment type="pathway">
    <text evidence="1">Lipid metabolism; fatty acid beta-oxidation.</text>
</comment>
<dbReference type="CDD" id="cd06558">
    <property type="entry name" value="crotonase-like"/>
    <property type="match status" value="1"/>
</dbReference>
<comment type="similarity">
    <text evidence="2">In the central section; belongs to the 3-hydroxyacyl-CoA dehydrogenase family.</text>
</comment>
<dbReference type="InterPro" id="IPR006176">
    <property type="entry name" value="3-OHacyl-CoA_DH_NAD-bd"/>
</dbReference>
<dbReference type="PROSITE" id="PS00067">
    <property type="entry name" value="3HCDH"/>
    <property type="match status" value="1"/>
</dbReference>
<evidence type="ECO:0000256" key="3">
    <source>
        <dbReference type="ARBA" id="ARBA00008750"/>
    </source>
</evidence>
<evidence type="ECO:0000256" key="7">
    <source>
        <dbReference type="ARBA" id="ARBA00023027"/>
    </source>
</evidence>
<keyword evidence="8" id="KW-0443">Lipid metabolism</keyword>
<dbReference type="SUPFAM" id="SSF52096">
    <property type="entry name" value="ClpP/crotonase"/>
    <property type="match status" value="1"/>
</dbReference>
<keyword evidence="6 13" id="KW-0560">Oxidoreductase</keyword>
<evidence type="ECO:0000256" key="2">
    <source>
        <dbReference type="ARBA" id="ARBA00007005"/>
    </source>
</evidence>
<feature type="domain" description="3-hydroxyacyl-CoA dehydrogenase C-terminal" evidence="11">
    <location>
        <begin position="483"/>
        <end position="574"/>
    </location>
</feature>
<comment type="similarity">
    <text evidence="3">In the N-terminal section; belongs to the enoyl-CoA hydratase/isomerase family.</text>
</comment>
<keyword evidence="7" id="KW-0520">NAD</keyword>
<dbReference type="Pfam" id="PF00725">
    <property type="entry name" value="3HCDH"/>
    <property type="match status" value="1"/>
</dbReference>
<keyword evidence="13" id="KW-0413">Isomerase</keyword>
<evidence type="ECO:0000256" key="8">
    <source>
        <dbReference type="ARBA" id="ARBA00023098"/>
    </source>
</evidence>
<dbReference type="PANTHER" id="PTHR43612">
    <property type="entry name" value="TRIFUNCTIONAL ENZYME SUBUNIT ALPHA"/>
    <property type="match status" value="1"/>
</dbReference>
<dbReference type="GO" id="GO:0070403">
    <property type="term" value="F:NAD+ binding"/>
    <property type="evidence" value="ECO:0007669"/>
    <property type="project" value="InterPro"/>
</dbReference>
<evidence type="ECO:0000259" key="11">
    <source>
        <dbReference type="Pfam" id="PF00725"/>
    </source>
</evidence>
<dbReference type="UniPathway" id="UPA00659"/>
<dbReference type="InterPro" id="IPR006108">
    <property type="entry name" value="3HC_DH_C"/>
</dbReference>
<dbReference type="InterPro" id="IPR050136">
    <property type="entry name" value="FA_oxidation_alpha_subunit"/>
</dbReference>
<evidence type="ECO:0000256" key="5">
    <source>
        <dbReference type="ARBA" id="ARBA00022832"/>
    </source>
</evidence>
<dbReference type="Gene3D" id="1.10.1040.50">
    <property type="match status" value="1"/>
</dbReference>
<evidence type="ECO:0000256" key="6">
    <source>
        <dbReference type="ARBA" id="ARBA00023002"/>
    </source>
</evidence>
<dbReference type="SUPFAM" id="SSF48179">
    <property type="entry name" value="6-phosphogluconate dehydrogenase C-terminal domain-like"/>
    <property type="match status" value="2"/>
</dbReference>
<feature type="domain" description="3-hydroxyacyl-CoA dehydrogenase NAD binding" evidence="12">
    <location>
        <begin position="307"/>
        <end position="479"/>
    </location>
</feature>
<evidence type="ECO:0000256" key="4">
    <source>
        <dbReference type="ARBA" id="ARBA00012076"/>
    </source>
</evidence>